<evidence type="ECO:0000259" key="6">
    <source>
        <dbReference type="Pfam" id="PF17389"/>
    </source>
</evidence>
<dbReference type="AlphaFoldDB" id="A0A9P8XRU0"/>
<organism evidence="8 9">
    <name type="scientific">Microdochium trichocladiopsis</name>
    <dbReference type="NCBI Taxonomy" id="1682393"/>
    <lineage>
        <taxon>Eukaryota</taxon>
        <taxon>Fungi</taxon>
        <taxon>Dikarya</taxon>
        <taxon>Ascomycota</taxon>
        <taxon>Pezizomycotina</taxon>
        <taxon>Sordariomycetes</taxon>
        <taxon>Xylariomycetidae</taxon>
        <taxon>Xylariales</taxon>
        <taxon>Microdochiaceae</taxon>
        <taxon>Microdochium</taxon>
    </lineage>
</organism>
<feature type="domain" description="Bacterial alpha-L-rhamnosidase N-terminal" evidence="5">
    <location>
        <begin position="162"/>
        <end position="336"/>
    </location>
</feature>
<feature type="domain" description="Alpha-L-rhamnosidase concanavalin-like" evidence="4">
    <location>
        <begin position="347"/>
        <end position="447"/>
    </location>
</feature>
<evidence type="ECO:0000313" key="9">
    <source>
        <dbReference type="Proteomes" id="UP000756346"/>
    </source>
</evidence>
<proteinExistence type="predicted"/>
<dbReference type="PANTHER" id="PTHR33307">
    <property type="entry name" value="ALPHA-RHAMNOSIDASE (EUROFUNG)"/>
    <property type="match status" value="1"/>
</dbReference>
<dbReference type="Pfam" id="PF17390">
    <property type="entry name" value="Bac_rhamnosid_C"/>
    <property type="match status" value="1"/>
</dbReference>
<dbReference type="Gene3D" id="2.60.40.10">
    <property type="entry name" value="Immunoglobulins"/>
    <property type="match status" value="1"/>
</dbReference>
<dbReference type="Pfam" id="PF08531">
    <property type="entry name" value="Bac_rhamnosid_N"/>
    <property type="match status" value="1"/>
</dbReference>
<dbReference type="PIRSF" id="PIRSF010631">
    <property type="entry name" value="A-rhamnsds"/>
    <property type="match status" value="1"/>
</dbReference>
<dbReference type="Gene3D" id="2.60.420.10">
    <property type="entry name" value="Maltose phosphorylase, domain 3"/>
    <property type="match status" value="1"/>
</dbReference>
<dbReference type="Pfam" id="PF25788">
    <property type="entry name" value="Ig_Rha78A_N"/>
    <property type="match status" value="1"/>
</dbReference>
<dbReference type="InterPro" id="IPR035398">
    <property type="entry name" value="Bac_rhamnosid_C"/>
</dbReference>
<dbReference type="EMBL" id="JAGTJQ010000013">
    <property type="protein sequence ID" value="KAH7014096.1"/>
    <property type="molecule type" value="Genomic_DNA"/>
</dbReference>
<sequence length="936" mass="103321">MSSPTITRPVFEQHHSGLGVDCSQPRISWQFEADEGTAPGWTQTGYEVEVTFCSSSNDAHTYSITSDQSVLVPWPARPLQSRESATIRIRASGHSVTSDAITRDIDFSPWSPAATVEAALLEPSDLTADFITSSQDFEPRGPLRPIRFRKTFSLPAVCSQHFRHARLYITALGVYEAYINGERVGDEYMAPGWTTYKHRIAYRVHDVSELLRPSEENVLAIQAAEGWYAGRLGFRGGQRFRYGDKIGILAQLEVTGSESERWTLTTDHTWQCGPSPLVTSEIYDGEVFDSREEDDQWNTCGRSPSRSDKLNIPVTVLPKPAAKLFSPDMAPVRVTEVKPCIDVFQSASGKIILDFGQNLVGVLRVKSLAPGTGAEVCFTHAEVMEHGELGIRPLKLAKCRDIVIGSGHELGPWSPKFTFHGFRYVQLDGWPDAGPPDAANFEALVLHTDMTRRGFFECSNGSVNQLHRNVVWSMRGNFLSLPTDCPQRDERLGWTGDAQVFAPTASFLYDSTPILNNWLEDVAAEQFEEGQNGVPPVVVPFALGPNFARNMPQAIWDDVTVLMPHDLYRYSGDQAVLERQFRSMQAWLDEGVARAPDGLWDPNVWQFADWLDPSAPPEDPANGRTDPSLVANAYLVHTTRVFARVCRLLNKSELAEKHEADADRLLQLFQTRYITPEGHLMSSTQTALSLAISFDLFPSSLSMRKTASAALDRLVRTARFTIATGFAGTPVIAGALTAAGMPQLAYRMLLETQCPSWLYPITMGATTVWERWNSMMPDGTINPGHMTSFNHYALGAVADWLHSSVGGISPAEAGWKVIRVRPIPGGNIASAKVRFHGPYGLVACEWEWKDGSAFSMKVTVPPNSTAVVTLPCDVKPSFLRTAHEGKGRLVNGVDQENCQTVGSGVHVFTCDFVAGEWPPKPWTPPFLPPPPATIAE</sequence>
<dbReference type="InterPro" id="IPR012341">
    <property type="entry name" value="6hp_glycosidase-like_sf"/>
</dbReference>
<gene>
    <name evidence="8" type="ORF">B0I36DRAFT_425685</name>
</gene>
<feature type="domain" description="Alpha-L-rhamnosidase six-hairpin glycosidase" evidence="6">
    <location>
        <begin position="452"/>
        <end position="805"/>
    </location>
</feature>
<evidence type="ECO:0000259" key="5">
    <source>
        <dbReference type="Pfam" id="PF08531"/>
    </source>
</evidence>
<comment type="catalytic activity">
    <reaction evidence="1">
        <text>Hydrolysis of terminal non-reducing alpha-L-rhamnose residues in alpha-L-rhamnosides.</text>
        <dbReference type="EC" id="3.2.1.40"/>
    </reaction>
</comment>
<evidence type="ECO:0000259" key="7">
    <source>
        <dbReference type="Pfam" id="PF17390"/>
    </source>
</evidence>
<dbReference type="GeneID" id="70191895"/>
<dbReference type="EC" id="3.2.1.40" evidence="2"/>
<keyword evidence="3" id="KW-0378">Hydrolase</keyword>
<name>A0A9P8XRU0_9PEZI</name>
<evidence type="ECO:0000256" key="2">
    <source>
        <dbReference type="ARBA" id="ARBA00012652"/>
    </source>
</evidence>
<dbReference type="InterPro" id="IPR008902">
    <property type="entry name" value="Rhamnosid_concanavalin"/>
</dbReference>
<dbReference type="Pfam" id="PF05592">
    <property type="entry name" value="Bac_rhamnosid"/>
    <property type="match status" value="1"/>
</dbReference>
<dbReference type="Gene3D" id="1.50.10.10">
    <property type="match status" value="1"/>
</dbReference>
<feature type="domain" description="Alpha-L-rhamnosidase C-terminal" evidence="7">
    <location>
        <begin position="807"/>
        <end position="874"/>
    </location>
</feature>
<accession>A0A9P8XRU0</accession>
<evidence type="ECO:0000256" key="3">
    <source>
        <dbReference type="ARBA" id="ARBA00022801"/>
    </source>
</evidence>
<dbReference type="GO" id="GO:0030596">
    <property type="term" value="F:alpha-L-rhamnosidase activity"/>
    <property type="evidence" value="ECO:0007669"/>
    <property type="project" value="UniProtKB-EC"/>
</dbReference>
<keyword evidence="9" id="KW-1185">Reference proteome</keyword>
<evidence type="ECO:0000259" key="4">
    <source>
        <dbReference type="Pfam" id="PF05592"/>
    </source>
</evidence>
<evidence type="ECO:0000256" key="1">
    <source>
        <dbReference type="ARBA" id="ARBA00001445"/>
    </source>
</evidence>
<dbReference type="InterPro" id="IPR013737">
    <property type="entry name" value="Bac_rhamnosid_N"/>
</dbReference>
<dbReference type="Pfam" id="PF17389">
    <property type="entry name" value="Bac_rhamnosid6H"/>
    <property type="match status" value="1"/>
</dbReference>
<dbReference type="InterPro" id="IPR035396">
    <property type="entry name" value="Bac_rhamnosid6H"/>
</dbReference>
<dbReference type="InterPro" id="IPR013783">
    <property type="entry name" value="Ig-like_fold"/>
</dbReference>
<evidence type="ECO:0000313" key="8">
    <source>
        <dbReference type="EMBL" id="KAH7014096.1"/>
    </source>
</evidence>
<dbReference type="InterPro" id="IPR008928">
    <property type="entry name" value="6-hairpin_glycosidase_sf"/>
</dbReference>
<dbReference type="SUPFAM" id="SSF48208">
    <property type="entry name" value="Six-hairpin glycosidases"/>
    <property type="match status" value="1"/>
</dbReference>
<dbReference type="RefSeq" id="XP_046005063.1">
    <property type="nucleotide sequence ID" value="XM_046162349.1"/>
</dbReference>
<dbReference type="Proteomes" id="UP000756346">
    <property type="component" value="Unassembled WGS sequence"/>
</dbReference>
<dbReference type="InterPro" id="IPR016007">
    <property type="entry name" value="Alpha_rhamnosid"/>
</dbReference>
<comment type="caution">
    <text evidence="8">The sequence shown here is derived from an EMBL/GenBank/DDBJ whole genome shotgun (WGS) entry which is preliminary data.</text>
</comment>
<reference evidence="8" key="1">
    <citation type="journal article" date="2021" name="Nat. Commun.">
        <title>Genetic determinants of endophytism in the Arabidopsis root mycobiome.</title>
        <authorList>
            <person name="Mesny F."/>
            <person name="Miyauchi S."/>
            <person name="Thiergart T."/>
            <person name="Pickel B."/>
            <person name="Atanasova L."/>
            <person name="Karlsson M."/>
            <person name="Huettel B."/>
            <person name="Barry K.W."/>
            <person name="Haridas S."/>
            <person name="Chen C."/>
            <person name="Bauer D."/>
            <person name="Andreopoulos W."/>
            <person name="Pangilinan J."/>
            <person name="LaButti K."/>
            <person name="Riley R."/>
            <person name="Lipzen A."/>
            <person name="Clum A."/>
            <person name="Drula E."/>
            <person name="Henrissat B."/>
            <person name="Kohler A."/>
            <person name="Grigoriev I.V."/>
            <person name="Martin F.M."/>
            <person name="Hacquard S."/>
        </authorList>
    </citation>
    <scope>NUCLEOTIDE SEQUENCE</scope>
    <source>
        <strain evidence="8">MPI-CAGE-CH-0230</strain>
    </source>
</reference>
<dbReference type="Gene3D" id="2.60.120.260">
    <property type="entry name" value="Galactose-binding domain-like"/>
    <property type="match status" value="2"/>
</dbReference>
<dbReference type="PANTHER" id="PTHR33307:SF6">
    <property type="entry name" value="ALPHA-RHAMNOSIDASE (EUROFUNG)-RELATED"/>
    <property type="match status" value="1"/>
</dbReference>
<dbReference type="GO" id="GO:0005975">
    <property type="term" value="P:carbohydrate metabolic process"/>
    <property type="evidence" value="ECO:0007669"/>
    <property type="project" value="InterPro"/>
</dbReference>
<dbReference type="OrthoDB" id="10036721at2759"/>
<protein>
    <recommendedName>
        <fullName evidence="2">alpha-L-rhamnosidase</fullName>
        <ecNumber evidence="2">3.2.1.40</ecNumber>
    </recommendedName>
</protein>